<dbReference type="InterPro" id="IPR004146">
    <property type="entry name" value="DC1"/>
</dbReference>
<dbReference type="SUPFAM" id="SSF57889">
    <property type="entry name" value="Cysteine-rich domain"/>
    <property type="match status" value="6"/>
</dbReference>
<dbReference type="Pfam" id="PF03107">
    <property type="entry name" value="C1_2"/>
    <property type="match status" value="7"/>
</dbReference>
<dbReference type="PANTHER" id="PTHR46288">
    <property type="entry name" value="PHORBOL-ESTER/DAG-TYPE DOMAIN-CONTAINING PROTEIN"/>
    <property type="match status" value="1"/>
</dbReference>
<protein>
    <submittedName>
        <fullName evidence="1">Uncharacterized protein</fullName>
    </submittedName>
</protein>
<dbReference type="InterPro" id="IPR046349">
    <property type="entry name" value="C1-like_sf"/>
</dbReference>
<name>A0ABR2AKI5_9ROSI</name>
<evidence type="ECO:0000313" key="2">
    <source>
        <dbReference type="Proteomes" id="UP001472677"/>
    </source>
</evidence>
<proteinExistence type="predicted"/>
<reference evidence="1 2" key="1">
    <citation type="journal article" date="2024" name="G3 (Bethesda)">
        <title>Genome assembly of Hibiscus sabdariffa L. provides insights into metabolisms of medicinal natural products.</title>
        <authorList>
            <person name="Kim T."/>
        </authorList>
    </citation>
    <scope>NUCLEOTIDE SEQUENCE [LARGE SCALE GENOMIC DNA]</scope>
    <source>
        <strain evidence="1">TK-2024</strain>
        <tissue evidence="1">Old leaves</tissue>
    </source>
</reference>
<keyword evidence="2" id="KW-1185">Reference proteome</keyword>
<dbReference type="SMART" id="SM00109">
    <property type="entry name" value="C1"/>
    <property type="match status" value="4"/>
</dbReference>
<comment type="caution">
    <text evidence="1">The sequence shown here is derived from an EMBL/GenBank/DDBJ whole genome shotgun (WGS) entry which is preliminary data.</text>
</comment>
<evidence type="ECO:0000313" key="1">
    <source>
        <dbReference type="EMBL" id="KAK8493756.1"/>
    </source>
</evidence>
<organism evidence="1 2">
    <name type="scientific">Hibiscus sabdariffa</name>
    <name type="common">roselle</name>
    <dbReference type="NCBI Taxonomy" id="183260"/>
    <lineage>
        <taxon>Eukaryota</taxon>
        <taxon>Viridiplantae</taxon>
        <taxon>Streptophyta</taxon>
        <taxon>Embryophyta</taxon>
        <taxon>Tracheophyta</taxon>
        <taxon>Spermatophyta</taxon>
        <taxon>Magnoliopsida</taxon>
        <taxon>eudicotyledons</taxon>
        <taxon>Gunneridae</taxon>
        <taxon>Pentapetalae</taxon>
        <taxon>rosids</taxon>
        <taxon>malvids</taxon>
        <taxon>Malvales</taxon>
        <taxon>Malvaceae</taxon>
        <taxon>Malvoideae</taxon>
        <taxon>Hibiscus</taxon>
    </lineage>
</organism>
<dbReference type="EMBL" id="JBBPBM010000597">
    <property type="protein sequence ID" value="KAK8493756.1"/>
    <property type="molecule type" value="Genomic_DNA"/>
</dbReference>
<accession>A0ABR2AKI5</accession>
<dbReference type="InterPro" id="IPR001965">
    <property type="entry name" value="Znf_PHD"/>
</dbReference>
<dbReference type="PANTHER" id="PTHR46288:SF70">
    <property type="entry name" value="CYSTEINE_HISTIDINE-RICH C1 DOMAIN FAMILY PROTEIN"/>
    <property type="match status" value="1"/>
</dbReference>
<sequence>MEHFLHLHPLRFYELDPEALPFIYANYCKGCCTLISGSAYGCSTCRFYLHKSCAELPRETQNFFHPCPLLLDILEYGYSCNACTKAGFGFSYRCKGCEFYMHVECARRPTLKSQMDEELVQHFTHWHPLKLVDPNEHIDVGCSICEKICSGSGSDSSTYCCKDCNFFIHKSCMINIPQQISHFFHPSCPLILRTDVPYKCKGCDEAGSGFAFRCGKCSFDLDVKCALLPTVDTKDADMIQHCAHNHPLVLQESKEFSSEIRCKVCGEDCLLDYYFGCCKRSCKFFLHRKCAVKLLQEKRHLFHPRHPLVLISNSPYRCKVCDEEGSDLAYCCTNCKFQLDVKCALFPTIESKDADKILHCSHKHPLTLCESKEFGDFVQCKACAKSCLEPCFGCTECNFFLHKTCAVELREKDICHSFHPLHPLTLSSSPPLTHHDTFQCSSCLGSDLDDRNLLRYHCARCGFDLHIDCAKPKLTIPVGHQHGLTYFDKTVIPVQCSICHEDAQSSFFRCVACAFNIHIYCIPSTPKTIQHQRHLHPLTVTKSPFEYELISPEYADGSDDEFYCDICEEKRYKFESVYCCADCKFIAEVPCVLSELLPFLIISKDQSCVESTIVSRDEKNSAIEATIANLDTKIAKSKQKRRELKKQIEYHRGILKSLEEELERRNYKLRKLRTDRFFAPVSTIVVNTGLDRSQPVEPIELGTGWSSSSTSDIKPTEASVLSLN</sequence>
<gene>
    <name evidence="1" type="ORF">V6N12_044904</name>
</gene>
<dbReference type="Proteomes" id="UP001472677">
    <property type="component" value="Unassembled WGS sequence"/>
</dbReference>
<dbReference type="SMART" id="SM00249">
    <property type="entry name" value="PHD"/>
    <property type="match status" value="5"/>
</dbReference>
<dbReference type="InterPro" id="IPR002219">
    <property type="entry name" value="PKC_DAG/PE"/>
</dbReference>